<sequence length="70" mass="7571">MFSLPNTFEKTQQLFAAHIIEEGEPSPEEDPPTGAADNEAEQAQPPAESEEPSDNEVAEEEDPEGSSERG</sequence>
<proteinExistence type="predicted"/>
<name>A0ACB8AVU6_9AGAM</name>
<keyword evidence="2" id="KW-1185">Reference proteome</keyword>
<protein>
    <submittedName>
        <fullName evidence="1">Uncharacterized protein</fullName>
    </submittedName>
</protein>
<dbReference type="Proteomes" id="UP000790709">
    <property type="component" value="Unassembled WGS sequence"/>
</dbReference>
<evidence type="ECO:0000313" key="1">
    <source>
        <dbReference type="EMBL" id="KAH7917397.1"/>
    </source>
</evidence>
<organism evidence="1 2">
    <name type="scientific">Leucogyrophana mollusca</name>
    <dbReference type="NCBI Taxonomy" id="85980"/>
    <lineage>
        <taxon>Eukaryota</taxon>
        <taxon>Fungi</taxon>
        <taxon>Dikarya</taxon>
        <taxon>Basidiomycota</taxon>
        <taxon>Agaricomycotina</taxon>
        <taxon>Agaricomycetes</taxon>
        <taxon>Agaricomycetidae</taxon>
        <taxon>Boletales</taxon>
        <taxon>Boletales incertae sedis</taxon>
        <taxon>Leucogyrophana</taxon>
    </lineage>
</organism>
<gene>
    <name evidence="1" type="ORF">BV22DRAFT_1135445</name>
</gene>
<dbReference type="EMBL" id="MU267083">
    <property type="protein sequence ID" value="KAH7917397.1"/>
    <property type="molecule type" value="Genomic_DNA"/>
</dbReference>
<accession>A0ACB8AVU6</accession>
<reference evidence="1" key="1">
    <citation type="journal article" date="2021" name="New Phytol.">
        <title>Evolutionary innovations through gain and loss of genes in the ectomycorrhizal Boletales.</title>
        <authorList>
            <person name="Wu G."/>
            <person name="Miyauchi S."/>
            <person name="Morin E."/>
            <person name="Kuo A."/>
            <person name="Drula E."/>
            <person name="Varga T."/>
            <person name="Kohler A."/>
            <person name="Feng B."/>
            <person name="Cao Y."/>
            <person name="Lipzen A."/>
            <person name="Daum C."/>
            <person name="Hundley H."/>
            <person name="Pangilinan J."/>
            <person name="Johnson J."/>
            <person name="Barry K."/>
            <person name="LaButti K."/>
            <person name="Ng V."/>
            <person name="Ahrendt S."/>
            <person name="Min B."/>
            <person name="Choi I.G."/>
            <person name="Park H."/>
            <person name="Plett J.M."/>
            <person name="Magnuson J."/>
            <person name="Spatafora J.W."/>
            <person name="Nagy L.G."/>
            <person name="Henrissat B."/>
            <person name="Grigoriev I.V."/>
            <person name="Yang Z.L."/>
            <person name="Xu J."/>
            <person name="Martin F.M."/>
        </authorList>
    </citation>
    <scope>NUCLEOTIDE SEQUENCE</scope>
    <source>
        <strain evidence="1">KUC20120723A-06</strain>
    </source>
</reference>
<comment type="caution">
    <text evidence="1">The sequence shown here is derived from an EMBL/GenBank/DDBJ whole genome shotgun (WGS) entry which is preliminary data.</text>
</comment>
<evidence type="ECO:0000313" key="2">
    <source>
        <dbReference type="Proteomes" id="UP000790709"/>
    </source>
</evidence>